<evidence type="ECO:0000313" key="5">
    <source>
        <dbReference type="Proteomes" id="UP001153365"/>
    </source>
</evidence>
<dbReference type="PROSITE" id="PS51885">
    <property type="entry name" value="NEPRILYSIN"/>
    <property type="match status" value="1"/>
</dbReference>
<protein>
    <submittedName>
        <fullName evidence="4">Expressed protein</fullName>
    </submittedName>
</protein>
<keyword evidence="2" id="KW-0812">Transmembrane</keyword>
<dbReference type="PANTHER" id="PTHR11733">
    <property type="entry name" value="ZINC METALLOPROTEASE FAMILY M13 NEPRILYSIN-RELATED"/>
    <property type="match status" value="1"/>
</dbReference>
<comment type="caution">
    <text evidence="4">The sequence shown here is derived from an EMBL/GenBank/DDBJ whole genome shotgun (WGS) entry which is preliminary data.</text>
</comment>
<dbReference type="AlphaFoldDB" id="A0AAV0AMI5"/>
<dbReference type="GO" id="GO:0016485">
    <property type="term" value="P:protein processing"/>
    <property type="evidence" value="ECO:0007669"/>
    <property type="project" value="TreeGrafter"/>
</dbReference>
<dbReference type="Proteomes" id="UP001153365">
    <property type="component" value="Unassembled WGS sequence"/>
</dbReference>
<dbReference type="GO" id="GO:0004222">
    <property type="term" value="F:metalloendopeptidase activity"/>
    <property type="evidence" value="ECO:0007669"/>
    <property type="project" value="InterPro"/>
</dbReference>
<dbReference type="SUPFAM" id="SSF55486">
    <property type="entry name" value="Metalloproteases ('zincins'), catalytic domain"/>
    <property type="match status" value="1"/>
</dbReference>
<proteinExistence type="predicted"/>
<organism evidence="4 5">
    <name type="scientific">Phakopsora pachyrhizi</name>
    <name type="common">Asian soybean rust disease fungus</name>
    <dbReference type="NCBI Taxonomy" id="170000"/>
    <lineage>
        <taxon>Eukaryota</taxon>
        <taxon>Fungi</taxon>
        <taxon>Dikarya</taxon>
        <taxon>Basidiomycota</taxon>
        <taxon>Pucciniomycotina</taxon>
        <taxon>Pucciniomycetes</taxon>
        <taxon>Pucciniales</taxon>
        <taxon>Phakopsoraceae</taxon>
        <taxon>Phakopsora</taxon>
    </lineage>
</organism>
<dbReference type="PANTHER" id="PTHR11733:SF241">
    <property type="entry name" value="GH26575P-RELATED"/>
    <property type="match status" value="1"/>
</dbReference>
<gene>
    <name evidence="4" type="ORF">PPACK8108_LOCUS4775</name>
</gene>
<name>A0AAV0AMI5_PHAPC</name>
<evidence type="ECO:0000256" key="2">
    <source>
        <dbReference type="SAM" id="Phobius"/>
    </source>
</evidence>
<feature type="domain" description="Peptidase M13 N-terminal" evidence="3">
    <location>
        <begin position="192"/>
        <end position="508"/>
    </location>
</feature>
<keyword evidence="5" id="KW-1185">Reference proteome</keyword>
<feature type="compositionally biased region" description="Polar residues" evidence="1">
    <location>
        <begin position="146"/>
        <end position="161"/>
    </location>
</feature>
<evidence type="ECO:0000256" key="1">
    <source>
        <dbReference type="SAM" id="MobiDB-lite"/>
    </source>
</evidence>
<dbReference type="Pfam" id="PF05649">
    <property type="entry name" value="Peptidase_M13_N"/>
    <property type="match status" value="1"/>
</dbReference>
<keyword evidence="2" id="KW-1133">Transmembrane helix</keyword>
<dbReference type="EMBL" id="CALTRL010000930">
    <property type="protein sequence ID" value="CAH7670088.1"/>
    <property type="molecule type" value="Genomic_DNA"/>
</dbReference>
<evidence type="ECO:0000313" key="4">
    <source>
        <dbReference type="EMBL" id="CAH7670088.1"/>
    </source>
</evidence>
<feature type="region of interest" description="Disordered" evidence="1">
    <location>
        <begin position="130"/>
        <end position="165"/>
    </location>
</feature>
<reference evidence="4" key="1">
    <citation type="submission" date="2022-06" db="EMBL/GenBank/DDBJ databases">
        <authorList>
            <consortium name="SYNGENTA / RWTH Aachen University"/>
        </authorList>
    </citation>
    <scope>NUCLEOTIDE SEQUENCE</scope>
</reference>
<dbReference type="Gene3D" id="1.10.1380.10">
    <property type="entry name" value="Neutral endopeptidase , domain2"/>
    <property type="match status" value="1"/>
</dbReference>
<sequence length="778" mass="88988">MSKSTNACESLNHEKLIGVIVGSHNGIEIVLVGLRLMIGQSMIQTVVAGYSTVTVMKSLSSTSTSEVDRMDDQQLEVERIGLLDGTDVFINRRLNSLEHRLIILSFFLLCVGSIGFGLFTGELNQIGRGSTDGSDGGGGNGPRVTKTVTVPASLPTGSPSTPHDDKNVCTSDNCVDVSGEIRKTIDWSFDPCKDFERFTTINNRLNSIDETSLEIDQTIRKTLSLQKSPISGSDQSNTGTLRTLQKFYSICSNSQGTHGNDASASSFDRIYEIMRSVSSLLNDDRLDWQIRFTATFSKLQSYSIQPVFESSIINNHLSIKPSSPALEKLFDDEKEVRRIIDIFKGGGIYKPYDEKVIEDRVRSVKGLLESLNSINEAKNFERFRLFRVEELQSFVCGKGRRWIRCLIDFEEFYSSLSSTRLVDRVYVRGIDYFRELSRVFEETSSKTIETFFHLSIIYELIRPRNCLEELKSRFSRSVIDKIFLNSDQQKLQCKESLESLNYLVERILKYFRINNENQPNSTFKVETLNPKELKSLNQSEELSAIEKHDIDHKDGFLDVLLDLNRIRAREIFERRTFQWNLLSTKIFIKGDKVFVPFGVLRRPNIYRFSNDLPTSILFGSFGFILVEKFNQFFNSYNGHGNNDSLIYNKETRSIQSTRSCKNNLKTTFKIYKTSQNVSTSTRVAPGLMIHKEDKKLVGLNRLDSDSQVFFLSFGRLGVKCYDDQRSFERLDFDRCEDEVTLTDHFFGINSDADADDDYDDGWRFEKGFEEFKQSFNCT</sequence>
<accession>A0AAV0AMI5</accession>
<dbReference type="InterPro" id="IPR008753">
    <property type="entry name" value="Peptidase_M13_N"/>
</dbReference>
<dbReference type="GO" id="GO:0005886">
    <property type="term" value="C:plasma membrane"/>
    <property type="evidence" value="ECO:0007669"/>
    <property type="project" value="TreeGrafter"/>
</dbReference>
<dbReference type="InterPro" id="IPR000718">
    <property type="entry name" value="Peptidase_M13"/>
</dbReference>
<feature type="transmembrane region" description="Helical" evidence="2">
    <location>
        <begin position="101"/>
        <end position="119"/>
    </location>
</feature>
<dbReference type="InterPro" id="IPR042089">
    <property type="entry name" value="Peptidase_M13_dom_2"/>
</dbReference>
<evidence type="ECO:0000259" key="3">
    <source>
        <dbReference type="Pfam" id="PF05649"/>
    </source>
</evidence>
<keyword evidence="2" id="KW-0472">Membrane</keyword>